<reference evidence="4" key="1">
    <citation type="journal article" date="2017" name="Appl. Environ. Microbiol.">
        <title>Genomic analysis of Calderihabitans maritimus KKC1, a thermophilic hydrogenogenic carboxydotrophic bacterium isolated from marine sediment.</title>
        <authorList>
            <person name="Omae K."/>
            <person name="Yoneda Y."/>
            <person name="Fukuyama Y."/>
            <person name="Yoshida T."/>
            <person name="Sako Y."/>
        </authorList>
    </citation>
    <scope>NUCLEOTIDE SEQUENCE [LARGE SCALE GENOMIC DNA]</scope>
    <source>
        <strain evidence="4">KKC1</strain>
    </source>
</reference>
<comment type="caution">
    <text evidence="3">The sequence shown here is derived from an EMBL/GenBank/DDBJ whole genome shotgun (WGS) entry which is preliminary data.</text>
</comment>
<dbReference type="AlphaFoldDB" id="A0A1Z5HWI3"/>
<proteinExistence type="predicted"/>
<feature type="transmembrane region" description="Helical" evidence="2">
    <location>
        <begin position="27"/>
        <end position="47"/>
    </location>
</feature>
<sequence length="49" mass="5591">MAKQEKVELMQHYPTPQTPAEKSESTFWAWVLFGILTIITVMGAVYFNG</sequence>
<evidence type="ECO:0000256" key="2">
    <source>
        <dbReference type="SAM" id="Phobius"/>
    </source>
</evidence>
<name>A0A1Z5HWI3_9FIRM</name>
<keyword evidence="2" id="KW-0812">Transmembrane</keyword>
<accession>A0A1Z5HWI3</accession>
<evidence type="ECO:0000313" key="3">
    <source>
        <dbReference type="EMBL" id="GAW93691.1"/>
    </source>
</evidence>
<dbReference type="Proteomes" id="UP000197032">
    <property type="component" value="Unassembled WGS sequence"/>
</dbReference>
<gene>
    <name evidence="3" type="ORF">KKC1_28190</name>
</gene>
<protein>
    <submittedName>
        <fullName evidence="3">Uncharacterized protein</fullName>
    </submittedName>
</protein>
<evidence type="ECO:0000313" key="4">
    <source>
        <dbReference type="Proteomes" id="UP000197032"/>
    </source>
</evidence>
<keyword evidence="2" id="KW-1133">Transmembrane helix</keyword>
<keyword evidence="2" id="KW-0472">Membrane</keyword>
<evidence type="ECO:0000256" key="1">
    <source>
        <dbReference type="SAM" id="MobiDB-lite"/>
    </source>
</evidence>
<keyword evidence="4" id="KW-1185">Reference proteome</keyword>
<feature type="region of interest" description="Disordered" evidence="1">
    <location>
        <begin position="1"/>
        <end position="21"/>
    </location>
</feature>
<organism evidence="3 4">
    <name type="scientific">Calderihabitans maritimus</name>
    <dbReference type="NCBI Taxonomy" id="1246530"/>
    <lineage>
        <taxon>Bacteria</taxon>
        <taxon>Bacillati</taxon>
        <taxon>Bacillota</taxon>
        <taxon>Clostridia</taxon>
        <taxon>Neomoorellales</taxon>
        <taxon>Calderihabitantaceae</taxon>
        <taxon>Calderihabitans</taxon>
    </lineage>
</organism>
<dbReference type="EMBL" id="BDGJ01000168">
    <property type="protein sequence ID" value="GAW93691.1"/>
    <property type="molecule type" value="Genomic_DNA"/>
</dbReference>
<dbReference type="RefSeq" id="WP_153802862.1">
    <property type="nucleotide sequence ID" value="NZ_BDGJ01000168.1"/>
</dbReference>